<name>A0A5J6V8I0_9MICO</name>
<sequence length="111" mass="12334">MGGPFGGGARRHSLGPARAQRASAWPGRRPRGTCNYQCFGDSPEGQWVAENAHRWGFIIRYPQGGQAVTGYAWEPWHLRYVGPRAAWGMHLADEAYWEHFQPVAARAAGLD</sequence>
<dbReference type="Proteomes" id="UP000326546">
    <property type="component" value="Chromosome"/>
</dbReference>
<proteinExistence type="predicted"/>
<gene>
    <name evidence="3" type="ORF">FY030_13955</name>
</gene>
<dbReference type="Gene3D" id="3.30.1380.10">
    <property type="match status" value="1"/>
</dbReference>
<evidence type="ECO:0000313" key="4">
    <source>
        <dbReference type="Proteomes" id="UP000326546"/>
    </source>
</evidence>
<organism evidence="3 4">
    <name type="scientific">Ornithinimicrobium pratense</name>
    <dbReference type="NCBI Taxonomy" id="2593973"/>
    <lineage>
        <taxon>Bacteria</taxon>
        <taxon>Bacillati</taxon>
        <taxon>Actinomycetota</taxon>
        <taxon>Actinomycetes</taxon>
        <taxon>Micrococcales</taxon>
        <taxon>Ornithinimicrobiaceae</taxon>
        <taxon>Ornithinimicrobium</taxon>
    </lineage>
</organism>
<protein>
    <submittedName>
        <fullName evidence="3">M15 family metallopeptidase</fullName>
    </submittedName>
</protein>
<dbReference type="SUPFAM" id="SSF55166">
    <property type="entry name" value="Hedgehog/DD-peptidase"/>
    <property type="match status" value="1"/>
</dbReference>
<dbReference type="InterPro" id="IPR009045">
    <property type="entry name" value="Zn_M74/Hedgehog-like"/>
</dbReference>
<dbReference type="InterPro" id="IPR052179">
    <property type="entry name" value="DD-CPase-like"/>
</dbReference>
<dbReference type="EMBL" id="CP044427">
    <property type="protein sequence ID" value="QFG69654.1"/>
    <property type="molecule type" value="Genomic_DNA"/>
</dbReference>
<evidence type="ECO:0000256" key="1">
    <source>
        <dbReference type="SAM" id="MobiDB-lite"/>
    </source>
</evidence>
<dbReference type="GO" id="GO:0006508">
    <property type="term" value="P:proteolysis"/>
    <property type="evidence" value="ECO:0007669"/>
    <property type="project" value="InterPro"/>
</dbReference>
<accession>A0A5J6V8I0</accession>
<dbReference type="OrthoDB" id="9792074at2"/>
<feature type="domain" description="D-alanyl-D-alanine carboxypeptidase-like core" evidence="2">
    <location>
        <begin position="37"/>
        <end position="82"/>
    </location>
</feature>
<dbReference type="KEGG" id="serw:FY030_13955"/>
<dbReference type="PANTHER" id="PTHR34385:SF1">
    <property type="entry name" value="PEPTIDOGLYCAN L-ALANYL-D-GLUTAMATE ENDOPEPTIDASE CWLK"/>
    <property type="match status" value="1"/>
</dbReference>
<reference evidence="3 4" key="1">
    <citation type="submission" date="2019-09" db="EMBL/GenBank/DDBJ databases">
        <title>Serinicoccus pratensis sp. nov., isolated from meadow soil.</title>
        <authorList>
            <person name="Zhang W."/>
        </authorList>
    </citation>
    <scope>NUCLEOTIDE SEQUENCE [LARGE SCALE GENOMIC DNA]</scope>
    <source>
        <strain evidence="3 4">W204</strain>
    </source>
</reference>
<evidence type="ECO:0000259" key="2">
    <source>
        <dbReference type="Pfam" id="PF02557"/>
    </source>
</evidence>
<dbReference type="PANTHER" id="PTHR34385">
    <property type="entry name" value="D-ALANYL-D-ALANINE CARBOXYPEPTIDASE"/>
    <property type="match status" value="1"/>
</dbReference>
<feature type="region of interest" description="Disordered" evidence="1">
    <location>
        <begin position="1"/>
        <end position="29"/>
    </location>
</feature>
<dbReference type="AlphaFoldDB" id="A0A5J6V8I0"/>
<evidence type="ECO:0000313" key="3">
    <source>
        <dbReference type="EMBL" id="QFG69654.1"/>
    </source>
</evidence>
<dbReference type="Pfam" id="PF02557">
    <property type="entry name" value="VanY"/>
    <property type="match status" value="1"/>
</dbReference>
<dbReference type="GO" id="GO:0008233">
    <property type="term" value="F:peptidase activity"/>
    <property type="evidence" value="ECO:0007669"/>
    <property type="project" value="InterPro"/>
</dbReference>
<keyword evidence="4" id="KW-1185">Reference proteome</keyword>
<dbReference type="InterPro" id="IPR003709">
    <property type="entry name" value="VanY-like_core_dom"/>
</dbReference>